<dbReference type="RefSeq" id="WP_246556201.1">
    <property type="nucleotide sequence ID" value="NZ_CP061800.1"/>
</dbReference>
<dbReference type="KEGG" id="dmm:dnm_015500"/>
<name>A0A975BHY0_9BACT</name>
<dbReference type="Proteomes" id="UP000663722">
    <property type="component" value="Chromosome"/>
</dbReference>
<organism evidence="2 3">
    <name type="scientific">Desulfonema magnum</name>
    <dbReference type="NCBI Taxonomy" id="45655"/>
    <lineage>
        <taxon>Bacteria</taxon>
        <taxon>Pseudomonadati</taxon>
        <taxon>Thermodesulfobacteriota</taxon>
        <taxon>Desulfobacteria</taxon>
        <taxon>Desulfobacterales</taxon>
        <taxon>Desulfococcaceae</taxon>
        <taxon>Desulfonema</taxon>
    </lineage>
</organism>
<dbReference type="InterPro" id="IPR014263">
    <property type="entry name" value="Methanolan_biosynth_EpsI"/>
</dbReference>
<evidence type="ECO:0000313" key="3">
    <source>
        <dbReference type="Proteomes" id="UP000663722"/>
    </source>
</evidence>
<dbReference type="Pfam" id="PF11984">
    <property type="entry name" value="DUF3485"/>
    <property type="match status" value="1"/>
</dbReference>
<gene>
    <name evidence="2" type="ORF">dnm_015500</name>
</gene>
<accession>A0A975BHY0</accession>
<evidence type="ECO:0000313" key="2">
    <source>
        <dbReference type="EMBL" id="QTA85539.1"/>
    </source>
</evidence>
<dbReference type="NCBIfam" id="TIGR02914">
    <property type="entry name" value="EpsI_fam"/>
    <property type="match status" value="1"/>
</dbReference>
<evidence type="ECO:0000259" key="1">
    <source>
        <dbReference type="Pfam" id="PF11984"/>
    </source>
</evidence>
<dbReference type="EMBL" id="CP061800">
    <property type="protein sequence ID" value="QTA85539.1"/>
    <property type="molecule type" value="Genomic_DNA"/>
</dbReference>
<protein>
    <submittedName>
        <fullName evidence="2">EpsI family protein</fullName>
    </submittedName>
</protein>
<sequence>MLLKNTLTASVVMLVTMVFLHYISEGEEIHPNKSFETFPTQLAEWKGEREFFSENIYDVLGVDDYFMCRYNDPKALWTHLYIGFYQSQQEGDLIHSPKNCMPGAGWNIIRTSLEELEFPGDHPDKIKAIKLIIQKGDQKKIMLYWFQSRGRIISSEYMQKIWLVIDSVTRHRTDGSFVRLISPIVNNNEEMTLQQLKKFARHLMPLLYEYIPS</sequence>
<reference evidence="2" key="1">
    <citation type="journal article" date="2021" name="Microb. Physiol.">
        <title>Proteogenomic Insights into the Physiology of Marine, Sulfate-Reducing, Filamentous Desulfonema limicola and Desulfonema magnum.</title>
        <authorList>
            <person name="Schnaars V."/>
            <person name="Wohlbrand L."/>
            <person name="Scheve S."/>
            <person name="Hinrichs C."/>
            <person name="Reinhardt R."/>
            <person name="Rabus R."/>
        </authorList>
    </citation>
    <scope>NUCLEOTIDE SEQUENCE</scope>
    <source>
        <strain evidence="2">4be13</strain>
    </source>
</reference>
<dbReference type="AlphaFoldDB" id="A0A975BHY0"/>
<proteinExistence type="predicted"/>
<keyword evidence="3" id="KW-1185">Reference proteome</keyword>
<feature type="domain" description="Methanolan biosynthesis EpsI" evidence="1">
    <location>
        <begin position="8"/>
        <end position="209"/>
    </location>
</feature>